<gene>
    <name evidence="2" type="ORF">DPMN_173903</name>
</gene>
<dbReference type="Proteomes" id="UP000828390">
    <property type="component" value="Unassembled WGS sequence"/>
</dbReference>
<dbReference type="AlphaFoldDB" id="A0A9D4E6F6"/>
<evidence type="ECO:0000313" key="3">
    <source>
        <dbReference type="Proteomes" id="UP000828390"/>
    </source>
</evidence>
<protein>
    <submittedName>
        <fullName evidence="2">Uncharacterized protein</fullName>
    </submittedName>
</protein>
<accession>A0A9D4E6F6</accession>
<feature type="chain" id="PRO_5039644935" evidence="1">
    <location>
        <begin position="24"/>
        <end position="78"/>
    </location>
</feature>
<organism evidence="2 3">
    <name type="scientific">Dreissena polymorpha</name>
    <name type="common">Zebra mussel</name>
    <name type="synonym">Mytilus polymorpha</name>
    <dbReference type="NCBI Taxonomy" id="45954"/>
    <lineage>
        <taxon>Eukaryota</taxon>
        <taxon>Metazoa</taxon>
        <taxon>Spiralia</taxon>
        <taxon>Lophotrochozoa</taxon>
        <taxon>Mollusca</taxon>
        <taxon>Bivalvia</taxon>
        <taxon>Autobranchia</taxon>
        <taxon>Heteroconchia</taxon>
        <taxon>Euheterodonta</taxon>
        <taxon>Imparidentia</taxon>
        <taxon>Neoheterodontei</taxon>
        <taxon>Myida</taxon>
        <taxon>Dreissenoidea</taxon>
        <taxon>Dreissenidae</taxon>
        <taxon>Dreissena</taxon>
    </lineage>
</organism>
<name>A0A9D4E6F6_DREPO</name>
<evidence type="ECO:0000256" key="1">
    <source>
        <dbReference type="SAM" id="SignalP"/>
    </source>
</evidence>
<reference evidence="2" key="1">
    <citation type="journal article" date="2019" name="bioRxiv">
        <title>The Genome of the Zebra Mussel, Dreissena polymorpha: A Resource for Invasive Species Research.</title>
        <authorList>
            <person name="McCartney M.A."/>
            <person name="Auch B."/>
            <person name="Kono T."/>
            <person name="Mallez S."/>
            <person name="Zhang Y."/>
            <person name="Obille A."/>
            <person name="Becker A."/>
            <person name="Abrahante J.E."/>
            <person name="Garbe J."/>
            <person name="Badalamenti J.P."/>
            <person name="Herman A."/>
            <person name="Mangelson H."/>
            <person name="Liachko I."/>
            <person name="Sullivan S."/>
            <person name="Sone E.D."/>
            <person name="Koren S."/>
            <person name="Silverstein K.A.T."/>
            <person name="Beckman K.B."/>
            <person name="Gohl D.M."/>
        </authorList>
    </citation>
    <scope>NUCLEOTIDE SEQUENCE</scope>
    <source>
        <strain evidence="2">Duluth1</strain>
        <tissue evidence="2">Whole animal</tissue>
    </source>
</reference>
<reference evidence="2" key="2">
    <citation type="submission" date="2020-11" db="EMBL/GenBank/DDBJ databases">
        <authorList>
            <person name="McCartney M.A."/>
            <person name="Auch B."/>
            <person name="Kono T."/>
            <person name="Mallez S."/>
            <person name="Becker A."/>
            <person name="Gohl D.M."/>
            <person name="Silverstein K.A.T."/>
            <person name="Koren S."/>
            <person name="Bechman K.B."/>
            <person name="Herman A."/>
            <person name="Abrahante J.E."/>
            <person name="Garbe J."/>
        </authorList>
    </citation>
    <scope>NUCLEOTIDE SEQUENCE</scope>
    <source>
        <strain evidence="2">Duluth1</strain>
        <tissue evidence="2">Whole animal</tissue>
    </source>
</reference>
<dbReference type="EMBL" id="JAIWYP010000009">
    <property type="protein sequence ID" value="KAH3772562.1"/>
    <property type="molecule type" value="Genomic_DNA"/>
</dbReference>
<keyword evidence="3" id="KW-1185">Reference proteome</keyword>
<proteinExistence type="predicted"/>
<feature type="signal peptide" evidence="1">
    <location>
        <begin position="1"/>
        <end position="23"/>
    </location>
</feature>
<comment type="caution">
    <text evidence="2">The sequence shown here is derived from an EMBL/GenBank/DDBJ whole genome shotgun (WGS) entry which is preliminary data.</text>
</comment>
<evidence type="ECO:0000313" key="2">
    <source>
        <dbReference type="EMBL" id="KAH3772562.1"/>
    </source>
</evidence>
<sequence>MDRGVLVTVLLGLVVSLCSQSDAFVVWYKHPFSRHVTEKAPRNLMKWKSTFKDDAYFKDDGYFFGWGGKRRLAEGLPG</sequence>
<keyword evidence="1" id="KW-0732">Signal</keyword>